<dbReference type="HAMAP" id="MF_01161">
    <property type="entry name" value="tRNA_Ile_lys_synt"/>
    <property type="match status" value="1"/>
</dbReference>
<keyword evidence="2 8" id="KW-0963">Cytoplasm</keyword>
<dbReference type="GO" id="GO:0005524">
    <property type="term" value="F:ATP binding"/>
    <property type="evidence" value="ECO:0007669"/>
    <property type="project" value="UniProtKB-UniRule"/>
</dbReference>
<dbReference type="GO" id="GO:0006400">
    <property type="term" value="P:tRNA modification"/>
    <property type="evidence" value="ECO:0007669"/>
    <property type="project" value="UniProtKB-UniRule"/>
</dbReference>
<comment type="similarity">
    <text evidence="8">Belongs to the tRNA(Ile)-lysidine synthase family.</text>
</comment>
<dbReference type="Pfam" id="PF11734">
    <property type="entry name" value="TilS_C"/>
    <property type="match status" value="1"/>
</dbReference>
<evidence type="ECO:0000256" key="2">
    <source>
        <dbReference type="ARBA" id="ARBA00022490"/>
    </source>
</evidence>
<evidence type="ECO:0000256" key="1">
    <source>
        <dbReference type="ARBA" id="ARBA00004496"/>
    </source>
</evidence>
<evidence type="ECO:0000256" key="4">
    <source>
        <dbReference type="ARBA" id="ARBA00022694"/>
    </source>
</evidence>
<comment type="caution">
    <text evidence="10">The sequence shown here is derived from an EMBL/GenBank/DDBJ whole genome shotgun (WGS) entry which is preliminary data.</text>
</comment>
<dbReference type="GO" id="GO:0005737">
    <property type="term" value="C:cytoplasm"/>
    <property type="evidence" value="ECO:0007669"/>
    <property type="project" value="UniProtKB-SubCell"/>
</dbReference>
<keyword evidence="3 8" id="KW-0436">Ligase</keyword>
<dbReference type="PANTHER" id="PTHR43033:SF1">
    <property type="entry name" value="TRNA(ILE)-LYSIDINE SYNTHASE-RELATED"/>
    <property type="match status" value="1"/>
</dbReference>
<dbReference type="NCBIfam" id="TIGR02433">
    <property type="entry name" value="lysidine_TilS_C"/>
    <property type="match status" value="1"/>
</dbReference>
<comment type="domain">
    <text evidence="8">The N-terminal region contains the highly conserved SGGXDS motif, predicted to be a P-loop motif involved in ATP binding.</text>
</comment>
<dbReference type="InterPro" id="IPR012796">
    <property type="entry name" value="Lysidine-tRNA-synth_C"/>
</dbReference>
<dbReference type="InterPro" id="IPR012094">
    <property type="entry name" value="tRNA_Ile_lys_synt"/>
</dbReference>
<reference evidence="10 11" key="1">
    <citation type="submission" date="2019-07" db="EMBL/GenBank/DDBJ databases">
        <title>Genomic Encyclopedia of Type Strains, Phase IV (KMG-IV): sequencing the most valuable type-strain genomes for metagenomic binning, comparative biology and taxonomic classification.</title>
        <authorList>
            <person name="Goeker M."/>
        </authorList>
    </citation>
    <scope>NUCLEOTIDE SEQUENCE [LARGE SCALE GENOMIC DNA]</scope>
    <source>
        <strain evidence="10 11">DSM 18961</strain>
    </source>
</reference>
<accession>A0A5S5DXA5</accession>
<dbReference type="InterPro" id="IPR014729">
    <property type="entry name" value="Rossmann-like_a/b/a_fold"/>
</dbReference>
<comment type="catalytic activity">
    <reaction evidence="7 8">
        <text>cytidine(34) in tRNA(Ile2) + L-lysine + ATP = lysidine(34) in tRNA(Ile2) + AMP + diphosphate + H(+)</text>
        <dbReference type="Rhea" id="RHEA:43744"/>
        <dbReference type="Rhea" id="RHEA-COMP:10625"/>
        <dbReference type="Rhea" id="RHEA-COMP:10670"/>
        <dbReference type="ChEBI" id="CHEBI:15378"/>
        <dbReference type="ChEBI" id="CHEBI:30616"/>
        <dbReference type="ChEBI" id="CHEBI:32551"/>
        <dbReference type="ChEBI" id="CHEBI:33019"/>
        <dbReference type="ChEBI" id="CHEBI:82748"/>
        <dbReference type="ChEBI" id="CHEBI:83665"/>
        <dbReference type="ChEBI" id="CHEBI:456215"/>
        <dbReference type="EC" id="6.3.4.19"/>
    </reaction>
</comment>
<dbReference type="OrthoDB" id="9807403at2"/>
<dbReference type="SMART" id="SM00977">
    <property type="entry name" value="TilS_C"/>
    <property type="match status" value="1"/>
</dbReference>
<dbReference type="Proteomes" id="UP000323136">
    <property type="component" value="Unassembled WGS sequence"/>
</dbReference>
<dbReference type="GO" id="GO:0032267">
    <property type="term" value="F:tRNA(Ile)-lysidine synthase activity"/>
    <property type="evidence" value="ECO:0007669"/>
    <property type="project" value="UniProtKB-EC"/>
</dbReference>
<sequence length="436" mass="51132">MLQQFNEHILANFPSLKEKKLLIAISGGVDSVVLTYLLHKLNFNISLAHCNFQLRESDSDLDEAFINDLGKKLNIKTFTIRFDTKKFSEENKLSTQLAARKLRYDWFQELIKKHQFDYVLTAHHVDDNLETFLINLTRGTGLEGLTGIPEQNENIIRPLLKFSREDILNYANKNKIEWREDSSNLSKKYIRNKIRHDVIPVLKEINPNLLDSFSKTTEYLQQSQQIVNDRINSISEKIITKENDVIKFDIQKILKLSNPKAYLYQFLKKYSFNEWDKVFNLLSAQSGKFLSTKSHILLKNRDFLLFSPANGSEFLDELYYIDETLSKIKIPIELSIENTIQKTVENKKSILVDKKLVFYPLIIRKWKEGDVFFPTGMTGKKKVSKYFKDEKLSLLDKQNTWLLCTKDNQIIWIIGLRQDRRFTINNKTETTIKISI</sequence>
<feature type="domain" description="Lysidine-tRNA(Ile) synthetase C-terminal" evidence="9">
    <location>
        <begin position="361"/>
        <end position="434"/>
    </location>
</feature>
<evidence type="ECO:0000313" key="11">
    <source>
        <dbReference type="Proteomes" id="UP000323136"/>
    </source>
</evidence>
<dbReference type="EMBL" id="VNIA01000001">
    <property type="protein sequence ID" value="TYQ00355.1"/>
    <property type="molecule type" value="Genomic_DNA"/>
</dbReference>
<keyword evidence="11" id="KW-1185">Reference proteome</keyword>
<keyword evidence="4 8" id="KW-0819">tRNA processing</keyword>
<dbReference type="SUPFAM" id="SSF52402">
    <property type="entry name" value="Adenine nucleotide alpha hydrolases-like"/>
    <property type="match status" value="1"/>
</dbReference>
<evidence type="ECO:0000259" key="9">
    <source>
        <dbReference type="SMART" id="SM00977"/>
    </source>
</evidence>
<feature type="binding site" evidence="8">
    <location>
        <begin position="26"/>
        <end position="31"/>
    </location>
    <ligand>
        <name>ATP</name>
        <dbReference type="ChEBI" id="CHEBI:30616"/>
    </ligand>
</feature>
<comment type="subcellular location">
    <subcellularLocation>
        <location evidence="1 8">Cytoplasm</location>
    </subcellularLocation>
</comment>
<evidence type="ECO:0000256" key="3">
    <source>
        <dbReference type="ARBA" id="ARBA00022598"/>
    </source>
</evidence>
<dbReference type="EC" id="6.3.4.19" evidence="8"/>
<comment type="function">
    <text evidence="8">Ligates lysine onto the cytidine present at position 34 of the AUA codon-specific tRNA(Ile) that contains the anticodon CAU, in an ATP-dependent manner. Cytidine is converted to lysidine, thus changing the amino acid specificity of the tRNA from methionine to isoleucine.</text>
</comment>
<evidence type="ECO:0000256" key="6">
    <source>
        <dbReference type="ARBA" id="ARBA00022840"/>
    </source>
</evidence>
<dbReference type="RefSeq" id="WP_148869243.1">
    <property type="nucleotide sequence ID" value="NZ_VNIA01000001.1"/>
</dbReference>
<dbReference type="Gene3D" id="3.40.50.620">
    <property type="entry name" value="HUPs"/>
    <property type="match status" value="1"/>
</dbReference>
<evidence type="ECO:0000313" key="10">
    <source>
        <dbReference type="EMBL" id="TYQ00355.1"/>
    </source>
</evidence>
<dbReference type="PANTHER" id="PTHR43033">
    <property type="entry name" value="TRNA(ILE)-LYSIDINE SYNTHASE-RELATED"/>
    <property type="match status" value="1"/>
</dbReference>
<dbReference type="NCBIfam" id="TIGR02432">
    <property type="entry name" value="lysidine_TilS_N"/>
    <property type="match status" value="1"/>
</dbReference>
<dbReference type="CDD" id="cd01992">
    <property type="entry name" value="TilS_N"/>
    <property type="match status" value="1"/>
</dbReference>
<dbReference type="Pfam" id="PF01171">
    <property type="entry name" value="ATP_bind_3"/>
    <property type="match status" value="1"/>
</dbReference>
<evidence type="ECO:0000256" key="8">
    <source>
        <dbReference type="HAMAP-Rule" id="MF_01161"/>
    </source>
</evidence>
<dbReference type="InterPro" id="IPR012795">
    <property type="entry name" value="tRNA_Ile_lys_synt_N"/>
</dbReference>
<proteinExistence type="inferred from homology"/>
<keyword evidence="6 8" id="KW-0067">ATP-binding</keyword>
<dbReference type="SUPFAM" id="SSF56037">
    <property type="entry name" value="PheT/TilS domain"/>
    <property type="match status" value="1"/>
</dbReference>
<dbReference type="AlphaFoldDB" id="A0A5S5DXA5"/>
<keyword evidence="5 8" id="KW-0547">Nucleotide-binding</keyword>
<protein>
    <recommendedName>
        <fullName evidence="8">tRNA(Ile)-lysidine synthase</fullName>
        <ecNumber evidence="8">6.3.4.19</ecNumber>
    </recommendedName>
    <alternativeName>
        <fullName evidence="8">tRNA(Ile)-2-lysyl-cytidine synthase</fullName>
    </alternativeName>
    <alternativeName>
        <fullName evidence="8">tRNA(Ile)-lysidine synthetase</fullName>
    </alternativeName>
</protein>
<dbReference type="InterPro" id="IPR011063">
    <property type="entry name" value="TilS/TtcA_N"/>
</dbReference>
<evidence type="ECO:0000256" key="5">
    <source>
        <dbReference type="ARBA" id="ARBA00022741"/>
    </source>
</evidence>
<name>A0A5S5DXA5_9FLAO</name>
<evidence type="ECO:0000256" key="7">
    <source>
        <dbReference type="ARBA" id="ARBA00048539"/>
    </source>
</evidence>
<gene>
    <name evidence="8" type="primary">tilS</name>
    <name evidence="10" type="ORF">C7447_101967</name>
</gene>
<organism evidence="10 11">
    <name type="scientific">Tenacibaculum adriaticum</name>
    <dbReference type="NCBI Taxonomy" id="413713"/>
    <lineage>
        <taxon>Bacteria</taxon>
        <taxon>Pseudomonadati</taxon>
        <taxon>Bacteroidota</taxon>
        <taxon>Flavobacteriia</taxon>
        <taxon>Flavobacteriales</taxon>
        <taxon>Flavobacteriaceae</taxon>
        <taxon>Tenacibaculum</taxon>
    </lineage>
</organism>